<gene>
    <name evidence="1" type="ordered locus">Clim_1343</name>
</gene>
<protein>
    <recommendedName>
        <fullName evidence="3">Prevent-host-death protein</fullName>
    </recommendedName>
</protein>
<dbReference type="STRING" id="290315.Clim_1343"/>
<dbReference type="OrthoDB" id="8400336at2"/>
<dbReference type="HOGENOM" id="CLU_173852_0_0_10"/>
<dbReference type="eggNOG" id="COG3905">
    <property type="taxonomic scope" value="Bacteria"/>
</dbReference>
<reference evidence="1 2" key="1">
    <citation type="submission" date="2008-05" db="EMBL/GenBank/DDBJ databases">
        <title>Complete sequence of Chlorobium limicola DSM 245.</title>
        <authorList>
            <consortium name="US DOE Joint Genome Institute"/>
            <person name="Lucas S."/>
            <person name="Copeland A."/>
            <person name="Lapidus A."/>
            <person name="Glavina del Rio T."/>
            <person name="Dalin E."/>
            <person name="Tice H."/>
            <person name="Bruce D."/>
            <person name="Goodwin L."/>
            <person name="Pitluck S."/>
            <person name="Schmutz J."/>
            <person name="Larimer F."/>
            <person name="Land M."/>
            <person name="Hauser L."/>
            <person name="Kyrpides N."/>
            <person name="Ovchinnikova G."/>
            <person name="Zhao F."/>
            <person name="Li T."/>
            <person name="Liu Z."/>
            <person name="Overmann J."/>
            <person name="Bryant D.A."/>
            <person name="Richardson P."/>
        </authorList>
    </citation>
    <scope>NUCLEOTIDE SEQUENCE [LARGE SCALE GENOMIC DNA]</scope>
    <source>
        <strain evidence="2">DSM 245 / NBRC 103803 / 6330</strain>
    </source>
</reference>
<accession>B3ECY0</accession>
<organism evidence="1 2">
    <name type="scientific">Chlorobium limicola (strain DSM 245 / NBRC 103803 / 6330)</name>
    <dbReference type="NCBI Taxonomy" id="290315"/>
    <lineage>
        <taxon>Bacteria</taxon>
        <taxon>Pseudomonadati</taxon>
        <taxon>Chlorobiota</taxon>
        <taxon>Chlorobiia</taxon>
        <taxon>Chlorobiales</taxon>
        <taxon>Chlorobiaceae</taxon>
        <taxon>Chlorobium/Pelodictyon group</taxon>
        <taxon>Chlorobium</taxon>
    </lineage>
</organism>
<evidence type="ECO:0000313" key="2">
    <source>
        <dbReference type="Proteomes" id="UP000008841"/>
    </source>
</evidence>
<evidence type="ECO:0000313" key="1">
    <source>
        <dbReference type="EMBL" id="ACD90405.1"/>
    </source>
</evidence>
<sequence>MKHEKPLYCIAYATHNRTYTMKSATLPSLRVEPELRKAVEEVLQEGETLSTFIESSLRANIERRLNQKEFIDRGLASRDRARQSNSYIDAESVIGELRSMHEKAGKRSA</sequence>
<dbReference type="NCBIfam" id="NF041551">
    <property type="entry name" value="YlcI_YnfO_N"/>
    <property type="match status" value="1"/>
</dbReference>
<dbReference type="AlphaFoldDB" id="B3ECY0"/>
<dbReference type="EMBL" id="CP001097">
    <property type="protein sequence ID" value="ACD90405.1"/>
    <property type="molecule type" value="Genomic_DNA"/>
</dbReference>
<dbReference type="KEGG" id="cli:Clim_1343"/>
<name>B3ECY0_CHLL2</name>
<evidence type="ECO:0008006" key="3">
    <source>
        <dbReference type="Google" id="ProtNLM"/>
    </source>
</evidence>
<dbReference type="Proteomes" id="UP000008841">
    <property type="component" value="Chromosome"/>
</dbReference>
<proteinExistence type="predicted"/>